<name>A0A6M3IJJ0_9ZZZZ</name>
<gene>
    <name evidence="3" type="ORF">MM415B01660_0013</name>
</gene>
<protein>
    <submittedName>
        <fullName evidence="3">Putative head completion protein</fullName>
    </submittedName>
</protein>
<dbReference type="Gene3D" id="3.40.1350.10">
    <property type="match status" value="1"/>
</dbReference>
<dbReference type="InterPro" id="IPR014833">
    <property type="entry name" value="TnsA_N"/>
</dbReference>
<feature type="domain" description="Nuclease associated modular" evidence="2">
    <location>
        <begin position="21"/>
        <end position="37"/>
    </location>
</feature>
<dbReference type="InterPro" id="IPR011856">
    <property type="entry name" value="tRNA_endonuc-like_dom_sf"/>
</dbReference>
<feature type="region of interest" description="Disordered" evidence="1">
    <location>
        <begin position="1"/>
        <end position="23"/>
    </location>
</feature>
<dbReference type="GO" id="GO:0003677">
    <property type="term" value="F:DNA binding"/>
    <property type="evidence" value="ECO:0007669"/>
    <property type="project" value="InterPro"/>
</dbReference>
<reference evidence="3" key="1">
    <citation type="submission" date="2020-03" db="EMBL/GenBank/DDBJ databases">
        <title>The deep terrestrial virosphere.</title>
        <authorList>
            <person name="Holmfeldt K."/>
            <person name="Nilsson E."/>
            <person name="Simone D."/>
            <person name="Lopez-Fernandez M."/>
            <person name="Wu X."/>
            <person name="de Brujin I."/>
            <person name="Lundin D."/>
            <person name="Andersson A."/>
            <person name="Bertilsson S."/>
            <person name="Dopson M."/>
        </authorList>
    </citation>
    <scope>NUCLEOTIDE SEQUENCE</scope>
    <source>
        <strain evidence="3">MM415B01660</strain>
    </source>
</reference>
<dbReference type="Pfam" id="PF08722">
    <property type="entry name" value="Tn7_TnsA-like_N"/>
    <property type="match status" value="1"/>
</dbReference>
<dbReference type="InterPro" id="IPR003611">
    <property type="entry name" value="NUMOD3"/>
</dbReference>
<feature type="domain" description="Nuclease associated modular" evidence="2">
    <location>
        <begin position="108"/>
        <end position="124"/>
    </location>
</feature>
<evidence type="ECO:0000313" key="3">
    <source>
        <dbReference type="EMBL" id="QJA57328.1"/>
    </source>
</evidence>
<dbReference type="AlphaFoldDB" id="A0A6M3IJJ0"/>
<accession>A0A6M3IJJ0</accession>
<organism evidence="3">
    <name type="scientific">viral metagenome</name>
    <dbReference type="NCBI Taxonomy" id="1070528"/>
    <lineage>
        <taxon>unclassified sequences</taxon>
        <taxon>metagenomes</taxon>
        <taxon>organismal metagenomes</taxon>
    </lineage>
</organism>
<sequence>MAVRDSEGKFINTSGSENPFYGKHHSEEVKEKNRIAHLGKKQSRETIEKRIKTIRERYNGGWHKTTNGGPSWNSGITCSDKTKKKISKSMKKKWNDPEFREKSVKSAKKKTLSEKHKQNISKGLSKAYVEGRRESTRKIGFYSGSFYSKKNGKTLEYRSSYEWFAYQLLEQMVMVFAYEVEPFTIKYRKGYNKVGRYTPDILVTYMDGSKQLIEVKPKKKVNDDMVQKKMKAAKRYCKKNGIEFSMWTEDQVFKKDIRKPAKIIMREPVWVQ</sequence>
<proteinExistence type="predicted"/>
<dbReference type="SUPFAM" id="SSF64496">
    <property type="entry name" value="DNA-binding domain of intron-encoded endonucleases"/>
    <property type="match status" value="1"/>
</dbReference>
<dbReference type="EMBL" id="MT141267">
    <property type="protein sequence ID" value="QJA57328.1"/>
    <property type="molecule type" value="Genomic_DNA"/>
</dbReference>
<evidence type="ECO:0000259" key="2">
    <source>
        <dbReference type="SMART" id="SM00496"/>
    </source>
</evidence>
<evidence type="ECO:0000256" key="1">
    <source>
        <dbReference type="SAM" id="MobiDB-lite"/>
    </source>
</evidence>
<feature type="domain" description="Nuclease associated modular" evidence="2">
    <location>
        <begin position="38"/>
        <end position="54"/>
    </location>
</feature>
<feature type="domain" description="Nuclease associated modular" evidence="2">
    <location>
        <begin position="74"/>
        <end position="90"/>
    </location>
</feature>
<dbReference type="SMART" id="SM00496">
    <property type="entry name" value="IENR2"/>
    <property type="match status" value="4"/>
</dbReference>